<protein>
    <submittedName>
        <fullName evidence="4">VanW-like domain containing protein</fullName>
    </submittedName>
</protein>
<dbReference type="Pfam" id="PF04294">
    <property type="entry name" value="VanW"/>
    <property type="match status" value="1"/>
</dbReference>
<dbReference type="Proteomes" id="UP000426444">
    <property type="component" value="Chromosome"/>
</dbReference>
<dbReference type="Gene3D" id="3.30.457.10">
    <property type="entry name" value="Copper amine oxidase-like, N-terminal domain"/>
    <property type="match status" value="1"/>
</dbReference>
<feature type="signal peptide" evidence="2">
    <location>
        <begin position="1"/>
        <end position="27"/>
    </location>
</feature>
<dbReference type="KEGG" id="salq:SYNTR_0095"/>
<evidence type="ECO:0000256" key="1">
    <source>
        <dbReference type="SAM" id="MobiDB-lite"/>
    </source>
</evidence>
<dbReference type="PANTHER" id="PTHR35788:SF1">
    <property type="entry name" value="EXPORTED PROTEIN"/>
    <property type="match status" value="1"/>
</dbReference>
<feature type="compositionally biased region" description="Basic and acidic residues" evidence="1">
    <location>
        <begin position="59"/>
        <end position="68"/>
    </location>
</feature>
<dbReference type="RefSeq" id="WP_156202658.1">
    <property type="nucleotide sequence ID" value="NZ_CP046457.1"/>
</dbReference>
<dbReference type="SUPFAM" id="SSF55383">
    <property type="entry name" value="Copper amine oxidase, domain N"/>
    <property type="match status" value="1"/>
</dbReference>
<evidence type="ECO:0000313" key="4">
    <source>
        <dbReference type="EMBL" id="QGT98688.1"/>
    </source>
</evidence>
<dbReference type="InterPro" id="IPR007391">
    <property type="entry name" value="Vancomycin_resist_VanW"/>
</dbReference>
<dbReference type="InterPro" id="IPR052913">
    <property type="entry name" value="Glycopeptide_resist_protein"/>
</dbReference>
<organism evidence="4 5">
    <name type="scientific">Candidatus Syntrophocurvum alkaliphilum</name>
    <dbReference type="NCBI Taxonomy" id="2293317"/>
    <lineage>
        <taxon>Bacteria</taxon>
        <taxon>Bacillati</taxon>
        <taxon>Bacillota</taxon>
        <taxon>Clostridia</taxon>
        <taxon>Eubacteriales</taxon>
        <taxon>Syntrophomonadaceae</taxon>
        <taxon>Candidatus Syntrophocurvum</taxon>
    </lineage>
</organism>
<dbReference type="OrthoDB" id="9797191at2"/>
<evidence type="ECO:0000313" key="5">
    <source>
        <dbReference type="Proteomes" id="UP000426444"/>
    </source>
</evidence>
<dbReference type="InterPro" id="IPR036582">
    <property type="entry name" value="Mao_N_sf"/>
</dbReference>
<keyword evidence="2" id="KW-0732">Signal</keyword>
<gene>
    <name evidence="4" type="ORF">SYNTR_0095</name>
</gene>
<dbReference type="PANTHER" id="PTHR35788">
    <property type="entry name" value="EXPORTED PROTEIN-RELATED"/>
    <property type="match status" value="1"/>
</dbReference>
<dbReference type="InterPro" id="IPR012854">
    <property type="entry name" value="Cu_amine_oxidase-like_N"/>
</dbReference>
<feature type="chain" id="PRO_5026360619" evidence="2">
    <location>
        <begin position="28"/>
        <end position="403"/>
    </location>
</feature>
<accession>A0A6I6DDJ9</accession>
<dbReference type="EMBL" id="CP046457">
    <property type="protein sequence ID" value="QGT98688.1"/>
    <property type="molecule type" value="Genomic_DNA"/>
</dbReference>
<feature type="domain" description="Copper amine oxidase-like N-terminal" evidence="3">
    <location>
        <begin position="104"/>
        <end position="211"/>
    </location>
</feature>
<reference evidence="5" key="1">
    <citation type="journal article" date="2019" name="Microbiology">
        <title>Complete Genome Sequence of an Uncultured Bacterium of the Candidate Phylum Bipolaricaulota.</title>
        <authorList>
            <person name="Kadnikov V.V."/>
            <person name="Mardanov A.V."/>
            <person name="Beletsky A.V."/>
            <person name="Frank Y.A."/>
            <person name="Karnachuk O.V."/>
            <person name="Ravin N.V."/>
        </authorList>
    </citation>
    <scope>NUCLEOTIDE SEQUENCE [LARGE SCALE GENOMIC DNA]</scope>
</reference>
<dbReference type="AlphaFoldDB" id="A0A6I6DDJ9"/>
<sequence length="403" mass="45649">MKKLNNYTLCPLIIAMLLFLVLPTANAEEIPDTVYEGFQYEDKLDSSEKLEDNEDEEELKNSSKKEENNEVLNDDSNRDEKEKEIYDNEVLEIFEDIIYLNIKLNSQKLDLNNRPFLTSANRTMVKLNTLPEILGCSVGFVEPDQIIISSSNTDIVMYNDQKTYYINCTDKKLDIAPKMSENFTVYVPLRYVAEELDYYIGYDPATKTIILKDNEYYIEQQKRKEKISNISLPKDLPTWGKAKSLSDLEPLWYDKKLLSAYYTKMLDNSPGRVANIKLSAEKINGVVLSPGEVFSFNETVGKRTADAGFKSAGVIVNNQLTSGIGGGICQTSSTLYNAALLSGMEIVERNPHSLNVLYVPTNKDAMVSWGWSDLKFKNILENSSKILANVFGDYIVISIVKLN</sequence>
<feature type="region of interest" description="Disordered" evidence="1">
    <location>
        <begin position="44"/>
        <end position="81"/>
    </location>
</feature>
<evidence type="ECO:0000256" key="2">
    <source>
        <dbReference type="SAM" id="SignalP"/>
    </source>
</evidence>
<proteinExistence type="predicted"/>
<name>A0A6I6DDJ9_9FIRM</name>
<dbReference type="Pfam" id="PF07833">
    <property type="entry name" value="Cu_amine_oxidN1"/>
    <property type="match status" value="1"/>
</dbReference>
<keyword evidence="5" id="KW-1185">Reference proteome</keyword>
<evidence type="ECO:0000259" key="3">
    <source>
        <dbReference type="Pfam" id="PF07833"/>
    </source>
</evidence>